<dbReference type="NCBIfam" id="TIGR03800">
    <property type="entry name" value="PLP_synth_Pdx2"/>
    <property type="match status" value="1"/>
</dbReference>
<dbReference type="Proteomes" id="UP000246894">
    <property type="component" value="Chromosome"/>
</dbReference>
<keyword evidence="4 10" id="KW-0315">Glutamine amidotransferase</keyword>
<evidence type="ECO:0000313" key="14">
    <source>
        <dbReference type="Proteomes" id="UP000246894"/>
    </source>
</evidence>
<comment type="catalytic activity">
    <reaction evidence="7 10">
        <text>L-glutamine + H2O = L-glutamate + NH4(+)</text>
        <dbReference type="Rhea" id="RHEA:15889"/>
        <dbReference type="ChEBI" id="CHEBI:15377"/>
        <dbReference type="ChEBI" id="CHEBI:28938"/>
        <dbReference type="ChEBI" id="CHEBI:29985"/>
        <dbReference type="ChEBI" id="CHEBI:58359"/>
        <dbReference type="EC" id="3.5.1.2"/>
    </reaction>
</comment>
<keyword evidence="13" id="KW-0808">Transferase</keyword>
<feature type="active site" description="Charge relay system" evidence="10 11">
    <location>
        <position position="182"/>
    </location>
</feature>
<dbReference type="RefSeq" id="WP_239406865.1">
    <property type="nucleotide sequence ID" value="NZ_CP023994.1"/>
</dbReference>
<evidence type="ECO:0000256" key="1">
    <source>
        <dbReference type="ARBA" id="ARBA00008345"/>
    </source>
</evidence>
<dbReference type="PROSITE" id="PS51273">
    <property type="entry name" value="GATASE_TYPE_1"/>
    <property type="match status" value="1"/>
</dbReference>
<evidence type="ECO:0000256" key="3">
    <source>
        <dbReference type="ARBA" id="ARBA00022898"/>
    </source>
</evidence>
<dbReference type="GO" id="GO:0036381">
    <property type="term" value="F:pyridoxal 5'-phosphate synthase (glutamine hydrolysing) activity"/>
    <property type="evidence" value="ECO:0007669"/>
    <property type="project" value="UniProtKB-UniRule"/>
</dbReference>
<dbReference type="GO" id="GO:1903600">
    <property type="term" value="C:glutaminase complex"/>
    <property type="evidence" value="ECO:0007669"/>
    <property type="project" value="TreeGrafter"/>
</dbReference>
<evidence type="ECO:0000256" key="10">
    <source>
        <dbReference type="HAMAP-Rule" id="MF_01615"/>
    </source>
</evidence>
<dbReference type="GO" id="GO:0004359">
    <property type="term" value="F:glutaminase activity"/>
    <property type="evidence" value="ECO:0007669"/>
    <property type="project" value="UniProtKB-UniRule"/>
</dbReference>
<dbReference type="Gene3D" id="3.40.50.880">
    <property type="match status" value="1"/>
</dbReference>
<keyword evidence="5 10" id="KW-0456">Lyase</keyword>
<keyword evidence="14" id="KW-1185">Reference proteome</keyword>
<dbReference type="EC" id="3.5.1.2" evidence="10"/>
<evidence type="ECO:0000256" key="4">
    <source>
        <dbReference type="ARBA" id="ARBA00022962"/>
    </source>
</evidence>
<keyword evidence="2 10" id="KW-0378">Hydrolase</keyword>
<dbReference type="PROSITE" id="PS51274">
    <property type="entry name" value="GATASE_COBBQ"/>
    <property type="match status" value="1"/>
</dbReference>
<evidence type="ECO:0000256" key="11">
    <source>
        <dbReference type="PIRSR" id="PIRSR005639-1"/>
    </source>
</evidence>
<evidence type="ECO:0000256" key="8">
    <source>
        <dbReference type="ARBA" id="ARBA00054599"/>
    </source>
</evidence>
<accession>A0A2Z3RX30</accession>
<dbReference type="InterPro" id="IPR002161">
    <property type="entry name" value="PdxT/SNO"/>
</dbReference>
<feature type="binding site" evidence="10 12">
    <location>
        <begin position="53"/>
        <end position="55"/>
    </location>
    <ligand>
        <name>L-glutamine</name>
        <dbReference type="ChEBI" id="CHEBI:58359"/>
    </ligand>
</feature>
<comment type="function">
    <text evidence="8 10">Catalyzes the hydrolysis of glutamine to glutamate and ammonia as part of the biosynthesis of pyridoxal 5'-phosphate. The resulting ammonia molecule is channeled to the active site of PdxS.</text>
</comment>
<dbReference type="PROSITE" id="PS01236">
    <property type="entry name" value="PDXT_SNO_1"/>
    <property type="match status" value="1"/>
</dbReference>
<comment type="similarity">
    <text evidence="1 10">Belongs to the glutaminase PdxT/SNO family.</text>
</comment>
<comment type="catalytic activity">
    <reaction evidence="6 10">
        <text>aldehydo-D-ribose 5-phosphate + D-glyceraldehyde 3-phosphate + L-glutamine = pyridoxal 5'-phosphate + L-glutamate + phosphate + 3 H2O + H(+)</text>
        <dbReference type="Rhea" id="RHEA:31507"/>
        <dbReference type="ChEBI" id="CHEBI:15377"/>
        <dbReference type="ChEBI" id="CHEBI:15378"/>
        <dbReference type="ChEBI" id="CHEBI:29985"/>
        <dbReference type="ChEBI" id="CHEBI:43474"/>
        <dbReference type="ChEBI" id="CHEBI:58273"/>
        <dbReference type="ChEBI" id="CHEBI:58359"/>
        <dbReference type="ChEBI" id="CHEBI:59776"/>
        <dbReference type="ChEBI" id="CHEBI:597326"/>
        <dbReference type="EC" id="4.3.3.6"/>
    </reaction>
</comment>
<dbReference type="Pfam" id="PF01174">
    <property type="entry name" value="SNO"/>
    <property type="match status" value="1"/>
</dbReference>
<dbReference type="GO" id="GO:0005829">
    <property type="term" value="C:cytosol"/>
    <property type="evidence" value="ECO:0007669"/>
    <property type="project" value="TreeGrafter"/>
</dbReference>
<evidence type="ECO:0000256" key="9">
    <source>
        <dbReference type="ARBA" id="ARBA00064749"/>
    </source>
</evidence>
<dbReference type="SUPFAM" id="SSF52317">
    <property type="entry name" value="Class I glutamine amidotransferase-like"/>
    <property type="match status" value="1"/>
</dbReference>
<dbReference type="UniPathway" id="UPA00245"/>
<reference evidence="13 14" key="1">
    <citation type="submission" date="2017-10" db="EMBL/GenBank/DDBJ databases">
        <title>Genome of an Actinobacterium that displays light-enhanced growth.</title>
        <authorList>
            <person name="Maresca J.A."/>
            <person name="Hempel P."/>
            <person name="Shevchenko O."/>
            <person name="Miller K.J."/>
            <person name="Hahn M.W."/>
        </authorList>
    </citation>
    <scope>NUCLEOTIDE SEQUENCE [LARGE SCALE GENOMIC DNA]</scope>
    <source>
        <strain evidence="13 14">MWH-Mo1</strain>
    </source>
</reference>
<evidence type="ECO:0000256" key="5">
    <source>
        <dbReference type="ARBA" id="ARBA00023239"/>
    </source>
</evidence>
<dbReference type="GO" id="GO:0042823">
    <property type="term" value="P:pyridoxal phosphate biosynthetic process"/>
    <property type="evidence" value="ECO:0007669"/>
    <property type="project" value="UniProtKB-UniRule"/>
</dbReference>
<dbReference type="PANTHER" id="PTHR31559:SF0">
    <property type="entry name" value="PYRIDOXAL 5'-PHOSPHATE SYNTHASE SUBUNIT SNO1-RELATED"/>
    <property type="match status" value="1"/>
</dbReference>
<name>A0A2Z3RX30_9MICO</name>
<dbReference type="EMBL" id="CP023994">
    <property type="protein sequence ID" value="AWR21385.1"/>
    <property type="molecule type" value="Genomic_DNA"/>
</dbReference>
<dbReference type="HAMAP" id="MF_01615">
    <property type="entry name" value="PdxT"/>
    <property type="match status" value="1"/>
</dbReference>
<comment type="pathway">
    <text evidence="10">Cofactor biosynthesis; pyridoxal 5'-phosphate biosynthesis.</text>
</comment>
<evidence type="ECO:0000313" key="13">
    <source>
        <dbReference type="EMBL" id="AWR21385.1"/>
    </source>
</evidence>
<evidence type="ECO:0000256" key="6">
    <source>
        <dbReference type="ARBA" id="ARBA00047992"/>
    </source>
</evidence>
<organism evidence="13 14">
    <name type="scientific">Aurantimicrobium photophilum</name>
    <dbReference type="NCBI Taxonomy" id="1987356"/>
    <lineage>
        <taxon>Bacteria</taxon>
        <taxon>Bacillati</taxon>
        <taxon>Actinomycetota</taxon>
        <taxon>Actinomycetes</taxon>
        <taxon>Micrococcales</taxon>
        <taxon>Microbacteriaceae</taxon>
        <taxon>Aurantimicrobium</taxon>
    </lineage>
</organism>
<feature type="binding site" evidence="10 12">
    <location>
        <position position="114"/>
    </location>
    <ligand>
        <name>L-glutamine</name>
        <dbReference type="ChEBI" id="CHEBI:58359"/>
    </ligand>
</feature>
<evidence type="ECO:0000256" key="2">
    <source>
        <dbReference type="ARBA" id="ARBA00022801"/>
    </source>
</evidence>
<feature type="active site" description="Charge relay system" evidence="10 11">
    <location>
        <position position="180"/>
    </location>
</feature>
<dbReference type="InterPro" id="IPR021196">
    <property type="entry name" value="PdxT/SNO_CS"/>
</dbReference>
<dbReference type="AlphaFoldDB" id="A0A2Z3RX30"/>
<dbReference type="InterPro" id="IPR029062">
    <property type="entry name" value="Class_I_gatase-like"/>
</dbReference>
<protein>
    <recommendedName>
        <fullName evidence="10">Pyridoxal 5'-phosphate synthase subunit PdxT</fullName>
        <ecNumber evidence="10">4.3.3.6</ecNumber>
    </recommendedName>
    <alternativeName>
        <fullName evidence="10">Pdx2</fullName>
    </alternativeName>
    <alternativeName>
        <fullName evidence="10">Pyridoxal 5'-phosphate synthase glutaminase subunit</fullName>
        <ecNumber evidence="10">3.5.1.2</ecNumber>
    </alternativeName>
</protein>
<keyword evidence="3 10" id="KW-0663">Pyridoxal phosphate</keyword>
<comment type="subunit">
    <text evidence="9 10">In the presence of PdxS, forms a dodecamer of heterodimers. Only shows activity in the heterodimer.</text>
</comment>
<dbReference type="CDD" id="cd01749">
    <property type="entry name" value="GATase1_PB"/>
    <property type="match status" value="1"/>
</dbReference>
<dbReference type="EC" id="4.3.3.6" evidence="10"/>
<dbReference type="GO" id="GO:0016740">
    <property type="term" value="F:transferase activity"/>
    <property type="evidence" value="ECO:0007669"/>
    <property type="project" value="UniProtKB-KW"/>
</dbReference>
<dbReference type="PANTHER" id="PTHR31559">
    <property type="entry name" value="PYRIDOXAL 5'-PHOSPHATE SYNTHASE SUBUNIT SNO"/>
    <property type="match status" value="1"/>
</dbReference>
<dbReference type="FunFam" id="3.40.50.880:FF:000010">
    <property type="entry name" value="uncharacterized protein LOC100176842 isoform X2"/>
    <property type="match status" value="1"/>
</dbReference>
<evidence type="ECO:0000256" key="7">
    <source>
        <dbReference type="ARBA" id="ARBA00049534"/>
    </source>
</evidence>
<dbReference type="PIRSF" id="PIRSF005639">
    <property type="entry name" value="Glut_amidoT_SNO"/>
    <property type="match status" value="1"/>
</dbReference>
<sequence>MAGNFQHLRIGVLAFQGDVREHIQVLEELGAQVSKVRRPDELAAVDALVIPGGESSVMDKLVRLFGMQQPLRDAIASGLPVFGTCAGLIMMADHIVDAIAEQESLGGLHVDVRRNAFGTQIDSFEVDLEMPGVTAEPVPATFIRAPIVERVGEGVRVISQLADGRIVAVEQGYLLGISFHPEVNGDTRVHEYFLGRVAQSVVEKKASI</sequence>
<feature type="active site" description="Nucleophile" evidence="10 11">
    <location>
        <position position="85"/>
    </location>
</feature>
<feature type="binding site" evidence="10 12">
    <location>
        <begin position="143"/>
        <end position="144"/>
    </location>
    <ligand>
        <name>L-glutamine</name>
        <dbReference type="ChEBI" id="CHEBI:58359"/>
    </ligand>
</feature>
<dbReference type="PROSITE" id="PS51130">
    <property type="entry name" value="PDXT_SNO_2"/>
    <property type="match status" value="1"/>
</dbReference>
<dbReference type="GO" id="GO:0008614">
    <property type="term" value="P:pyridoxine metabolic process"/>
    <property type="evidence" value="ECO:0007669"/>
    <property type="project" value="TreeGrafter"/>
</dbReference>
<dbReference type="GO" id="GO:0006543">
    <property type="term" value="P:L-glutamine catabolic process"/>
    <property type="evidence" value="ECO:0007669"/>
    <property type="project" value="UniProtKB-UniRule"/>
</dbReference>
<gene>
    <name evidence="10" type="primary">pdxT</name>
    <name evidence="13" type="ORF">AURMO_00780</name>
</gene>
<proteinExistence type="inferred from homology"/>
<dbReference type="KEGG" id="aum:AURMO_00780"/>
<evidence type="ECO:0000256" key="12">
    <source>
        <dbReference type="PIRSR" id="PIRSR005639-2"/>
    </source>
</evidence>